<dbReference type="AlphaFoldDB" id="A0AAJ5IQF1"/>
<dbReference type="Gene3D" id="3.30.870.10">
    <property type="entry name" value="Endonuclease Chain A"/>
    <property type="match status" value="1"/>
</dbReference>
<gene>
    <name evidence="1" type="ORF">NOV18_13425</name>
</gene>
<evidence type="ECO:0008006" key="3">
    <source>
        <dbReference type="Google" id="ProtNLM"/>
    </source>
</evidence>
<dbReference type="SUPFAM" id="SSF56024">
    <property type="entry name" value="Phospholipase D/nuclease"/>
    <property type="match status" value="1"/>
</dbReference>
<proteinExistence type="predicted"/>
<accession>A0AAJ5IQF1</accession>
<evidence type="ECO:0000313" key="1">
    <source>
        <dbReference type="EMBL" id="UUC21419.1"/>
    </source>
</evidence>
<dbReference type="EMBL" id="CP101700">
    <property type="protein sequence ID" value="UUC21419.1"/>
    <property type="molecule type" value="Genomic_DNA"/>
</dbReference>
<dbReference type="RefSeq" id="WP_256382129.1">
    <property type="nucleotide sequence ID" value="NZ_CP101700.1"/>
</dbReference>
<organism evidence="1 2">
    <name type="scientific">Pseudomonas asiatica</name>
    <dbReference type="NCBI Taxonomy" id="2219225"/>
    <lineage>
        <taxon>Bacteria</taxon>
        <taxon>Pseudomonadati</taxon>
        <taxon>Pseudomonadota</taxon>
        <taxon>Gammaproteobacteria</taxon>
        <taxon>Pseudomonadales</taxon>
        <taxon>Pseudomonadaceae</taxon>
        <taxon>Pseudomonas</taxon>
    </lineage>
</organism>
<evidence type="ECO:0000313" key="2">
    <source>
        <dbReference type="Proteomes" id="UP001058744"/>
    </source>
</evidence>
<protein>
    <recommendedName>
        <fullName evidence="3">PLD phosphodiesterase domain-containing protein</fullName>
    </recommendedName>
</protein>
<sequence length="660" mass="73903">MKAMTISEAFRATIGEREVMQAFFSTYSFEPDFFELEVLPLLLGNPALSSNETVRYYQLQSLMRKHTGRLAVVYDLDVFDPQLAPRLEVDYLPMRVGGACQHAKLMVLVVRERKSEQLSIVLGAGSFNLTKAGWWENLEVGHWVELSQGFAPSNIHKPLLDALHFFQAQTPAPVLEAILDVTRSFESTAADPSCAFYFSSSGEGRTQFDAFIIEQTNADAPLEVISPFFAAEGDNQVIINLLKRHPSTTVLLPLDEHGQALVDRESVYEALSNETISWGRWSESIRKNHLDPKAGHRKLHAKIYQSLGSDPWAFVGSVNLSFKAFRQNVEAGFLLRGHATKCLLAPLQAPPDKFKVEPEAQSQSNLSSEEMPAIHALFDWQSETLHLTTAEPGSLTLLSSALDVLLDVQLNAQEDQAIPASQLKQHLQGSSLIQARWHSDGKHATGTILISQRNLFCRPTHLPPLDLQALLRIFIGMHESRRLELFGDLAVRLLHASQEEGLQDEFLPELTSEGSFESFFSEFSQVNGAFWELAGRLQKAEQGGDTQTLAYYLRGQQPDSLRKLLETITKPPGKQSPSLIVRYLTLLSVSDLLKRFNKHADASLLEDAETALLTLEQGELLPQLDEEKGEQFLRWFKAKFFEPVATMTRPSREGDCFAKD</sequence>
<name>A0AAJ5IQF1_9PSED</name>
<reference evidence="1" key="1">
    <citation type="submission" date="2022-07" db="EMBL/GenBank/DDBJ databases">
        <title>Complete genome of MD9.</title>
        <authorList>
            <person name="Cao G."/>
        </authorList>
    </citation>
    <scope>NUCLEOTIDE SEQUENCE</scope>
    <source>
        <strain evidence="1">MD9</strain>
    </source>
</reference>
<dbReference type="Proteomes" id="UP001058744">
    <property type="component" value="Chromosome"/>
</dbReference>